<evidence type="ECO:0000313" key="2">
    <source>
        <dbReference type="Proteomes" id="UP000812982"/>
    </source>
</evidence>
<dbReference type="Proteomes" id="UP000812982">
    <property type="component" value="Unassembled WGS sequence"/>
</dbReference>
<name>A0ABS6KTK8_9MYCO</name>
<dbReference type="EMBL" id="VOMB01000025">
    <property type="protein sequence ID" value="MBU9766810.1"/>
    <property type="molecule type" value="Genomic_DNA"/>
</dbReference>
<dbReference type="PANTHER" id="PTHR39337">
    <property type="entry name" value="BLR5642 PROTEIN"/>
    <property type="match status" value="1"/>
</dbReference>
<proteinExistence type="predicted"/>
<dbReference type="PIRSF" id="PIRSF024492">
    <property type="entry name" value="UCP024492"/>
    <property type="match status" value="1"/>
</dbReference>
<dbReference type="Pfam" id="PF04343">
    <property type="entry name" value="DUF488"/>
    <property type="match status" value="1"/>
</dbReference>
<dbReference type="InterPro" id="IPR014519">
    <property type="entry name" value="UCP024492"/>
</dbReference>
<organism evidence="1 2">
    <name type="scientific">[Mycobacterium] fortunisiensis</name>
    <dbReference type="NCBI Taxonomy" id="2600579"/>
    <lineage>
        <taxon>Bacteria</taxon>
        <taxon>Bacillati</taxon>
        <taxon>Actinomycetota</taxon>
        <taxon>Actinomycetes</taxon>
        <taxon>Mycobacteriales</taxon>
        <taxon>Mycobacteriaceae</taxon>
        <taxon>Mycolicibacterium</taxon>
    </lineage>
</organism>
<accession>A0ABS6KTK8</accession>
<gene>
    <name evidence="1" type="ORF">FR943_23580</name>
</gene>
<dbReference type="RefSeq" id="WP_217160681.1">
    <property type="nucleotide sequence ID" value="NZ_VOMB01000025.1"/>
</dbReference>
<evidence type="ECO:0000313" key="1">
    <source>
        <dbReference type="EMBL" id="MBU9766810.1"/>
    </source>
</evidence>
<protein>
    <submittedName>
        <fullName evidence="1">DUF488 domain-containing protein</fullName>
    </submittedName>
</protein>
<dbReference type="PANTHER" id="PTHR39337:SF1">
    <property type="entry name" value="BLR5642 PROTEIN"/>
    <property type="match status" value="1"/>
</dbReference>
<comment type="caution">
    <text evidence="1">The sequence shown here is derived from an EMBL/GenBank/DDBJ whole genome shotgun (WGS) entry which is preliminary data.</text>
</comment>
<reference evidence="1 2" key="1">
    <citation type="journal article" date="2021" name="Sci. Rep.">
        <title>Phenotypic and genomic hallmarks of a novel, potentially pathogenic rapidly growing Mycobacterium species related to the Mycobacterium fortuitum complex.</title>
        <authorList>
            <person name="Gharbi R."/>
            <person name="Khanna V."/>
            <person name="Frigui W."/>
            <person name="Mhenni B."/>
            <person name="Brosch R."/>
            <person name="Mardassi H."/>
        </authorList>
    </citation>
    <scope>NUCLEOTIDE SEQUENCE [LARGE SCALE GENOMIC DNA]</scope>
    <source>
        <strain evidence="1 2">TNTM28</strain>
    </source>
</reference>
<keyword evidence="2" id="KW-1185">Reference proteome</keyword>
<sequence length="181" mass="20555">MSHTSWPEGTVFTIGHSTLPMEGFVAVLHSYGIEQLADIRTVPRSRHNPQFNAENMAEELPRHDIDYLPMPGLGGLRHTRADSVNTGWRNKSFRGYADYMQTPEFDHALTELIRVSRTERTAIMCAEAVPWRCHRSLVADALTVREIPVVEILSETSRRAHTLTSFAHVDGDRLTYPPYPE</sequence>
<dbReference type="InterPro" id="IPR007438">
    <property type="entry name" value="DUF488"/>
</dbReference>